<keyword evidence="2" id="KW-1133">Transmembrane helix</keyword>
<dbReference type="CDD" id="cd06577">
    <property type="entry name" value="PASTA_pknB"/>
    <property type="match status" value="3"/>
</dbReference>
<dbReference type="Proteomes" id="UP000262142">
    <property type="component" value="Unassembled WGS sequence"/>
</dbReference>
<evidence type="ECO:0000259" key="3">
    <source>
        <dbReference type="PROSITE" id="PS51178"/>
    </source>
</evidence>
<protein>
    <submittedName>
        <fullName evidence="4">PASTA domain</fullName>
    </submittedName>
</protein>
<keyword evidence="5" id="KW-1185">Reference proteome</keyword>
<feature type="transmembrane region" description="Helical" evidence="2">
    <location>
        <begin position="12"/>
        <end position="34"/>
    </location>
</feature>
<evidence type="ECO:0000313" key="5">
    <source>
        <dbReference type="Proteomes" id="UP000262142"/>
    </source>
</evidence>
<sequence length="332" mass="37933">MKFFKALINWKFWLSLILGALFLISTYFFTFKWLNDYTYHNIEVEVPDLSKMKIQDATAKLDEMNLHYTVDSVKFTEDVEPFTVIDFYPAAGSQVKPGRKIFIKSNPSDYPPVELPNLIDKSKRMAFTQLAMRNLVVGDTIYEEDPARDAVLRVLYNNKVIQAGTSLPRGAKVDLVLGRGFSVDVNVPDLLGLSFQEAKRVLKERFFNLGNVAFLGENNDTILSSVVYQDPPSTDLYDEGLPVSIWLSDKNRGELRSKIDSMDILFRRKVSRDDSLYYNSVQNANKIDLSDLPEEIRNQVKHDERAKQNMELNKTQQAPAKPKIDTTGISIE</sequence>
<keyword evidence="2" id="KW-0472">Membrane</keyword>
<dbReference type="AlphaFoldDB" id="A0A383U1U8"/>
<dbReference type="OrthoDB" id="9803895at2"/>
<evidence type="ECO:0000256" key="1">
    <source>
        <dbReference type="SAM" id="MobiDB-lite"/>
    </source>
</evidence>
<name>A0A383U1U8_9FLAO</name>
<dbReference type="SMART" id="SM00740">
    <property type="entry name" value="PASTA"/>
    <property type="match status" value="3"/>
</dbReference>
<evidence type="ECO:0000256" key="2">
    <source>
        <dbReference type="SAM" id="Phobius"/>
    </source>
</evidence>
<dbReference type="InterPro" id="IPR005543">
    <property type="entry name" value="PASTA_dom"/>
</dbReference>
<dbReference type="RefSeq" id="WP_119058155.1">
    <property type="nucleotide sequence ID" value="NZ_UNSC01000005.1"/>
</dbReference>
<dbReference type="PROSITE" id="PS51178">
    <property type="entry name" value="PASTA"/>
    <property type="match status" value="1"/>
</dbReference>
<dbReference type="Gene3D" id="3.30.10.20">
    <property type="match status" value="3"/>
</dbReference>
<dbReference type="EMBL" id="UNSC01000005">
    <property type="protein sequence ID" value="SZD73389.1"/>
    <property type="molecule type" value="Genomic_DNA"/>
</dbReference>
<organism evidence="4 5">
    <name type="scientific">Candidatus Ornithobacterium hominis</name>
    <dbReference type="NCBI Taxonomy" id="2497989"/>
    <lineage>
        <taxon>Bacteria</taxon>
        <taxon>Pseudomonadati</taxon>
        <taxon>Bacteroidota</taxon>
        <taxon>Flavobacteriia</taxon>
        <taxon>Flavobacteriales</taxon>
        <taxon>Weeksellaceae</taxon>
        <taxon>Ornithobacterium</taxon>
    </lineage>
</organism>
<evidence type="ECO:0000313" key="4">
    <source>
        <dbReference type="EMBL" id="SZD73389.1"/>
    </source>
</evidence>
<accession>A0A383U1U8</accession>
<feature type="region of interest" description="Disordered" evidence="1">
    <location>
        <begin position="309"/>
        <end position="332"/>
    </location>
</feature>
<reference evidence="4 5" key="1">
    <citation type="submission" date="2018-09" db="EMBL/GenBank/DDBJ databases">
        <authorList>
            <consortium name="Pathogen Informatics"/>
        </authorList>
    </citation>
    <scope>NUCLEOTIDE SEQUENCE [LARGE SCALE GENOMIC DNA]</scope>
    <source>
        <strain evidence="4 5">OH-22767</strain>
    </source>
</reference>
<dbReference type="Pfam" id="PF03793">
    <property type="entry name" value="PASTA"/>
    <property type="match status" value="2"/>
</dbReference>
<feature type="domain" description="PASTA" evidence="3">
    <location>
        <begin position="41"/>
        <end position="107"/>
    </location>
</feature>
<proteinExistence type="predicted"/>
<keyword evidence="2" id="KW-0812">Transmembrane</keyword>
<gene>
    <name evidence="4" type="ORF">SAMEA104719789_01196</name>
</gene>